<dbReference type="SUPFAM" id="SSF55785">
    <property type="entry name" value="PYP-like sensor domain (PAS domain)"/>
    <property type="match status" value="3"/>
</dbReference>
<dbReference type="InterPro" id="IPR000014">
    <property type="entry name" value="PAS"/>
</dbReference>
<dbReference type="OrthoDB" id="9797097at2"/>
<evidence type="ECO:0000256" key="3">
    <source>
        <dbReference type="ARBA" id="ARBA00012438"/>
    </source>
</evidence>
<dbReference type="SUPFAM" id="SSF47384">
    <property type="entry name" value="Homodimeric domain of signal transducing histidine kinase"/>
    <property type="match status" value="1"/>
</dbReference>
<dbReference type="GO" id="GO:0005886">
    <property type="term" value="C:plasma membrane"/>
    <property type="evidence" value="ECO:0007669"/>
    <property type="project" value="UniProtKB-SubCell"/>
</dbReference>
<dbReference type="InterPro" id="IPR036890">
    <property type="entry name" value="HATPase_C_sf"/>
</dbReference>
<keyword evidence="13" id="KW-0472">Membrane</keyword>
<sequence length="965" mass="106021">MSVTKAAMSVTKAAMSVTKAAMSVTKAATSVTKAPTSVTKAELVAIAGRHLSALAAGTCELTRADAEREADPELRTLLLGIVELAEKQRAEAAERARAELLATIFDALPLNIFLKDEDGRFLEANRSTCEVVGKRREEVLGSTDYDIFPAALAKRLREADRLALDENRIVVEDERLRRRTGDAQEKLYYAAKLPMTRPSDGVRCLLGVSFSFEWREREIDELVKRHEFVQRVLDQLSQPICVKDRSGRVLFSNKAADAVTQFTGEASEDERERRVFDDLDELSSELPLPLPGGGTRWLRVRRMPLSIGDNEVYSLSIGDDIDDRKQLEQQLEDAAFMMQTVIDASPDCVIVKDLEGRVLYVNEAFAREVSVPRAKLVGLSAFDVLPRARAAAQVERERMVVEGGVQVRTEVARPRDARGKVIYELFELPMRDRSGALSGLISIGRDITDWKQSERALSLAHQQAEAARLAKTEFLANISHEVRTPLSGIIGMTSLLRTTELDAEQADYVATVEASGSTLLNLINDLLDISRLEAGRIALDEQMFELMPCVTHTVNLARPMAREKGLALDLDIAEGVPAFVLGDELRLSQVLSNLVTNALKFTEQGRVLVKVSPCGYEDDRIRLRFAVHDTGIGIPEDKREVLFERFTQVDTSTTRRYGGAGLGLAISQHLVNAMGGRIELQSREGEGSCFSFALSLRRPEEAAVAAATAEDLSRDIGQPMPQLPALRILVAEDNAVNREVALGLLAKLGHRADVVGNGADAVAALEQHNYDMIFMDVHMPVLDGLMATREILSRWPQGRRPVIIAMTADAMNGDRERCLSAGMQDYVSKPVSMKNLSAMLSRWASPAQEAEVAATIDRELFEAYGAELMRELLQAFTDTVPARIEAVKQHFAAGEAHALADEAHALKGAGLNLGAHRFAEVCRELESRGREGAIAGLEDRLEQLSQAYVNTRVALATLLKHAEGG</sequence>
<evidence type="ECO:0000256" key="11">
    <source>
        <dbReference type="ARBA" id="ARBA00022989"/>
    </source>
</evidence>
<evidence type="ECO:0000313" key="24">
    <source>
        <dbReference type="Proteomes" id="UP000001880"/>
    </source>
</evidence>
<keyword evidence="8" id="KW-0547">Nucleotide-binding</keyword>
<dbReference type="CDD" id="cd00130">
    <property type="entry name" value="PAS"/>
    <property type="match status" value="2"/>
</dbReference>
<comment type="catalytic activity">
    <reaction evidence="1">
        <text>ATP + protein L-histidine = ADP + protein N-phospho-L-histidine.</text>
        <dbReference type="EC" id="2.7.13.3"/>
    </reaction>
</comment>
<evidence type="ECO:0000256" key="6">
    <source>
        <dbReference type="ARBA" id="ARBA00022679"/>
    </source>
</evidence>
<keyword evidence="12" id="KW-0902">Two-component regulatory system</keyword>
<dbReference type="PROSITE" id="PS50894">
    <property type="entry name" value="HPT"/>
    <property type="match status" value="1"/>
</dbReference>
<evidence type="ECO:0000256" key="12">
    <source>
        <dbReference type="ARBA" id="ARBA00023012"/>
    </source>
</evidence>
<dbReference type="Pfam" id="PF01627">
    <property type="entry name" value="Hpt"/>
    <property type="match status" value="1"/>
</dbReference>
<evidence type="ECO:0000256" key="10">
    <source>
        <dbReference type="ARBA" id="ARBA00022840"/>
    </source>
</evidence>
<dbReference type="FunFam" id="1.10.287.130:FF:000002">
    <property type="entry name" value="Two-component osmosensing histidine kinase"/>
    <property type="match status" value="1"/>
</dbReference>
<dbReference type="Gene3D" id="1.20.120.160">
    <property type="entry name" value="HPT domain"/>
    <property type="match status" value="1"/>
</dbReference>
<dbReference type="InterPro" id="IPR011006">
    <property type="entry name" value="CheY-like_superfamily"/>
</dbReference>
<dbReference type="FunFam" id="3.30.565.10:FF:000010">
    <property type="entry name" value="Sensor histidine kinase RcsC"/>
    <property type="match status" value="1"/>
</dbReference>
<keyword evidence="4" id="KW-1003">Cell membrane</keyword>
<keyword evidence="10" id="KW-0067">ATP-binding</keyword>
<dbReference type="eggNOG" id="COG2198">
    <property type="taxonomic scope" value="Bacteria"/>
</dbReference>
<dbReference type="CDD" id="cd00088">
    <property type="entry name" value="HPT"/>
    <property type="match status" value="1"/>
</dbReference>
<evidence type="ECO:0000256" key="15">
    <source>
        <dbReference type="ARBA" id="ARBA00068150"/>
    </source>
</evidence>
<evidence type="ECO:0000256" key="13">
    <source>
        <dbReference type="ARBA" id="ARBA00023136"/>
    </source>
</evidence>
<dbReference type="InterPro" id="IPR000700">
    <property type="entry name" value="PAS-assoc_C"/>
</dbReference>
<dbReference type="PRINTS" id="PR00344">
    <property type="entry name" value="BCTRLSENSOR"/>
</dbReference>
<dbReference type="EC" id="2.7.13.3" evidence="3"/>
<dbReference type="CDD" id="cd17546">
    <property type="entry name" value="REC_hyHK_CKI1_RcsC-like"/>
    <property type="match status" value="1"/>
</dbReference>
<dbReference type="PROSITE" id="PS50113">
    <property type="entry name" value="PAC"/>
    <property type="match status" value="2"/>
</dbReference>
<evidence type="ECO:0000259" key="21">
    <source>
        <dbReference type="PROSITE" id="PS50113"/>
    </source>
</evidence>
<evidence type="ECO:0000256" key="1">
    <source>
        <dbReference type="ARBA" id="ARBA00000085"/>
    </source>
</evidence>
<dbReference type="STRING" id="502025.Hoch_1794"/>
<dbReference type="PROSITE" id="PS50112">
    <property type="entry name" value="PAS"/>
    <property type="match status" value="2"/>
</dbReference>
<dbReference type="InterPro" id="IPR013656">
    <property type="entry name" value="PAS_4"/>
</dbReference>
<dbReference type="SUPFAM" id="SSF52172">
    <property type="entry name" value="CheY-like"/>
    <property type="match status" value="1"/>
</dbReference>
<dbReference type="Pfam" id="PF08448">
    <property type="entry name" value="PAS_4"/>
    <property type="match status" value="2"/>
</dbReference>
<keyword evidence="6" id="KW-0808">Transferase</keyword>
<dbReference type="InterPro" id="IPR036097">
    <property type="entry name" value="HisK_dim/P_sf"/>
</dbReference>
<comment type="subcellular location">
    <subcellularLocation>
        <location evidence="2">Cell membrane</location>
        <topology evidence="2">Multi-pass membrane protein</topology>
    </subcellularLocation>
</comment>
<evidence type="ECO:0000256" key="16">
    <source>
        <dbReference type="PROSITE-ProRule" id="PRU00110"/>
    </source>
</evidence>
<feature type="domain" description="Response regulatory" evidence="19">
    <location>
        <begin position="727"/>
        <end position="844"/>
    </location>
</feature>
<dbReference type="KEGG" id="hoh:Hoch_1794"/>
<evidence type="ECO:0000259" key="19">
    <source>
        <dbReference type="PROSITE" id="PS50110"/>
    </source>
</evidence>
<dbReference type="eggNOG" id="COG5002">
    <property type="taxonomic scope" value="Bacteria"/>
</dbReference>
<dbReference type="AlphaFoldDB" id="D0LXY7"/>
<dbReference type="Pfam" id="PF00072">
    <property type="entry name" value="Response_reg"/>
    <property type="match status" value="1"/>
</dbReference>
<dbReference type="Gene3D" id="3.30.450.20">
    <property type="entry name" value="PAS domain"/>
    <property type="match status" value="3"/>
</dbReference>
<feature type="domain" description="PAS" evidence="20">
    <location>
        <begin position="334"/>
        <end position="404"/>
    </location>
</feature>
<keyword evidence="24" id="KW-1185">Reference proteome</keyword>
<feature type="domain" description="Histidine kinase" evidence="18">
    <location>
        <begin position="477"/>
        <end position="698"/>
    </location>
</feature>
<dbReference type="Gene3D" id="3.40.50.2300">
    <property type="match status" value="1"/>
</dbReference>
<evidence type="ECO:0000259" key="18">
    <source>
        <dbReference type="PROSITE" id="PS50109"/>
    </source>
</evidence>
<keyword evidence="5 17" id="KW-0597">Phosphoprotein</keyword>
<dbReference type="Gene3D" id="3.30.565.10">
    <property type="entry name" value="Histidine kinase-like ATPase, C-terminal domain"/>
    <property type="match status" value="1"/>
</dbReference>
<evidence type="ECO:0000256" key="5">
    <source>
        <dbReference type="ARBA" id="ARBA00022553"/>
    </source>
</evidence>
<name>D0LXY7_HALO1</name>
<comment type="subunit">
    <text evidence="14">At low DSF concentrations, interacts with RpfF.</text>
</comment>
<dbReference type="SMART" id="SM00448">
    <property type="entry name" value="REC"/>
    <property type="match status" value="1"/>
</dbReference>
<dbReference type="GO" id="GO:0005524">
    <property type="term" value="F:ATP binding"/>
    <property type="evidence" value="ECO:0007669"/>
    <property type="project" value="UniProtKB-KW"/>
</dbReference>
<evidence type="ECO:0000256" key="8">
    <source>
        <dbReference type="ARBA" id="ARBA00022741"/>
    </source>
</evidence>
<evidence type="ECO:0000259" key="20">
    <source>
        <dbReference type="PROSITE" id="PS50112"/>
    </source>
</evidence>
<keyword evidence="11" id="KW-1133">Transmembrane helix</keyword>
<dbReference type="PANTHER" id="PTHR45339:SF1">
    <property type="entry name" value="HYBRID SIGNAL TRANSDUCTION HISTIDINE KINASE J"/>
    <property type="match status" value="1"/>
</dbReference>
<dbReference type="SMART" id="SM00387">
    <property type="entry name" value="HATPase_c"/>
    <property type="match status" value="1"/>
</dbReference>
<dbReference type="InterPro" id="IPR036641">
    <property type="entry name" value="HPT_dom_sf"/>
</dbReference>
<evidence type="ECO:0000256" key="17">
    <source>
        <dbReference type="PROSITE-ProRule" id="PRU00169"/>
    </source>
</evidence>
<dbReference type="NCBIfam" id="TIGR00229">
    <property type="entry name" value="sensory_box"/>
    <property type="match status" value="2"/>
</dbReference>
<evidence type="ECO:0000256" key="7">
    <source>
        <dbReference type="ARBA" id="ARBA00022692"/>
    </source>
</evidence>
<dbReference type="InterPro" id="IPR005467">
    <property type="entry name" value="His_kinase_dom"/>
</dbReference>
<keyword evidence="7" id="KW-0812">Transmembrane</keyword>
<dbReference type="Proteomes" id="UP000001880">
    <property type="component" value="Chromosome"/>
</dbReference>
<dbReference type="InterPro" id="IPR004358">
    <property type="entry name" value="Sig_transdc_His_kin-like_C"/>
</dbReference>
<dbReference type="Pfam" id="PF02518">
    <property type="entry name" value="HATPase_c"/>
    <property type="match status" value="1"/>
</dbReference>
<dbReference type="InterPro" id="IPR003661">
    <property type="entry name" value="HisK_dim/P_dom"/>
</dbReference>
<feature type="domain" description="PAC" evidence="21">
    <location>
        <begin position="407"/>
        <end position="459"/>
    </location>
</feature>
<evidence type="ECO:0000259" key="22">
    <source>
        <dbReference type="PROSITE" id="PS50894"/>
    </source>
</evidence>
<dbReference type="GO" id="GO:0000155">
    <property type="term" value="F:phosphorelay sensor kinase activity"/>
    <property type="evidence" value="ECO:0007669"/>
    <property type="project" value="InterPro"/>
</dbReference>
<dbReference type="InterPro" id="IPR008207">
    <property type="entry name" value="Sig_transdc_His_kin_Hpt_dom"/>
</dbReference>
<dbReference type="SMART" id="SM00388">
    <property type="entry name" value="HisKA"/>
    <property type="match status" value="1"/>
</dbReference>
<evidence type="ECO:0000256" key="9">
    <source>
        <dbReference type="ARBA" id="ARBA00022777"/>
    </source>
</evidence>
<evidence type="ECO:0000256" key="4">
    <source>
        <dbReference type="ARBA" id="ARBA00022475"/>
    </source>
</evidence>
<dbReference type="InterPro" id="IPR035965">
    <property type="entry name" value="PAS-like_dom_sf"/>
</dbReference>
<organism evidence="23 24">
    <name type="scientific">Haliangium ochraceum (strain DSM 14365 / JCM 11303 / SMP-2)</name>
    <dbReference type="NCBI Taxonomy" id="502025"/>
    <lineage>
        <taxon>Bacteria</taxon>
        <taxon>Pseudomonadati</taxon>
        <taxon>Myxococcota</taxon>
        <taxon>Polyangia</taxon>
        <taxon>Haliangiales</taxon>
        <taxon>Kofleriaceae</taxon>
        <taxon>Haliangium</taxon>
    </lineage>
</organism>
<proteinExistence type="predicted"/>
<feature type="modified residue" description="4-aspartylphosphate" evidence="17">
    <location>
        <position position="776"/>
    </location>
</feature>
<feature type="domain" description="PAS" evidence="20">
    <location>
        <begin position="97"/>
        <end position="167"/>
    </location>
</feature>
<dbReference type="InterPro" id="IPR001789">
    <property type="entry name" value="Sig_transdc_resp-reg_receiver"/>
</dbReference>
<dbReference type="Pfam" id="PF00512">
    <property type="entry name" value="HisKA"/>
    <property type="match status" value="1"/>
</dbReference>
<dbReference type="PROSITE" id="PS50110">
    <property type="entry name" value="RESPONSE_REGULATORY"/>
    <property type="match status" value="1"/>
</dbReference>
<dbReference type="SMART" id="SM00091">
    <property type="entry name" value="PAS"/>
    <property type="match status" value="3"/>
</dbReference>
<dbReference type="HOGENOM" id="CLU_000445_114_15_7"/>
<dbReference type="CDD" id="cd00082">
    <property type="entry name" value="HisKA"/>
    <property type="match status" value="1"/>
</dbReference>
<dbReference type="Gene3D" id="1.10.287.130">
    <property type="match status" value="1"/>
</dbReference>
<feature type="domain" description="PAC" evidence="21">
    <location>
        <begin position="282"/>
        <end position="333"/>
    </location>
</feature>
<feature type="modified residue" description="Phosphohistidine" evidence="16">
    <location>
        <position position="904"/>
    </location>
</feature>
<feature type="domain" description="HPt" evidence="22">
    <location>
        <begin position="865"/>
        <end position="958"/>
    </location>
</feature>
<dbReference type="EMBL" id="CP001804">
    <property type="protein sequence ID" value="ACY14342.1"/>
    <property type="molecule type" value="Genomic_DNA"/>
</dbReference>
<dbReference type="PROSITE" id="PS50109">
    <property type="entry name" value="HIS_KIN"/>
    <property type="match status" value="1"/>
</dbReference>
<protein>
    <recommendedName>
        <fullName evidence="15">Sensory/regulatory protein RpfC</fullName>
        <ecNumber evidence="3">2.7.13.3</ecNumber>
    </recommendedName>
</protein>
<dbReference type="PANTHER" id="PTHR45339">
    <property type="entry name" value="HYBRID SIGNAL TRANSDUCTION HISTIDINE KINASE J"/>
    <property type="match status" value="1"/>
</dbReference>
<dbReference type="CDD" id="cd16922">
    <property type="entry name" value="HATPase_EvgS-ArcB-TorS-like"/>
    <property type="match status" value="1"/>
</dbReference>
<accession>D0LXY7</accession>
<evidence type="ECO:0000256" key="2">
    <source>
        <dbReference type="ARBA" id="ARBA00004651"/>
    </source>
</evidence>
<evidence type="ECO:0000256" key="14">
    <source>
        <dbReference type="ARBA" id="ARBA00064003"/>
    </source>
</evidence>
<evidence type="ECO:0000313" key="23">
    <source>
        <dbReference type="EMBL" id="ACY14342.1"/>
    </source>
</evidence>
<dbReference type="InterPro" id="IPR003594">
    <property type="entry name" value="HATPase_dom"/>
</dbReference>
<reference evidence="23 24" key="1">
    <citation type="journal article" date="2010" name="Stand. Genomic Sci.">
        <title>Complete genome sequence of Haliangium ochraceum type strain (SMP-2).</title>
        <authorList>
            <consortium name="US DOE Joint Genome Institute (JGI-PGF)"/>
            <person name="Ivanova N."/>
            <person name="Daum C."/>
            <person name="Lang E."/>
            <person name="Abt B."/>
            <person name="Kopitz M."/>
            <person name="Saunders E."/>
            <person name="Lapidus A."/>
            <person name="Lucas S."/>
            <person name="Glavina Del Rio T."/>
            <person name="Nolan M."/>
            <person name="Tice H."/>
            <person name="Copeland A."/>
            <person name="Cheng J.F."/>
            <person name="Chen F."/>
            <person name="Bruce D."/>
            <person name="Goodwin L."/>
            <person name="Pitluck S."/>
            <person name="Mavromatis K."/>
            <person name="Pati A."/>
            <person name="Mikhailova N."/>
            <person name="Chen A."/>
            <person name="Palaniappan K."/>
            <person name="Land M."/>
            <person name="Hauser L."/>
            <person name="Chang Y.J."/>
            <person name="Jeffries C.D."/>
            <person name="Detter J.C."/>
            <person name="Brettin T."/>
            <person name="Rohde M."/>
            <person name="Goker M."/>
            <person name="Bristow J."/>
            <person name="Markowitz V."/>
            <person name="Eisen J.A."/>
            <person name="Hugenholtz P."/>
            <person name="Kyrpides N.C."/>
            <person name="Klenk H.P."/>
        </authorList>
    </citation>
    <scope>NUCLEOTIDE SEQUENCE [LARGE SCALE GENOMIC DNA]</scope>
    <source>
        <strain evidence="24">DSM 14365 / CIP 107738 / JCM 11303 / AJ 13395 / SMP-2</strain>
    </source>
</reference>
<dbReference type="eggNOG" id="COG0784">
    <property type="taxonomic scope" value="Bacteria"/>
</dbReference>
<dbReference type="SUPFAM" id="SSF55874">
    <property type="entry name" value="ATPase domain of HSP90 chaperone/DNA topoisomerase II/histidine kinase"/>
    <property type="match status" value="1"/>
</dbReference>
<keyword evidence="9 23" id="KW-0418">Kinase</keyword>
<dbReference type="SUPFAM" id="SSF47226">
    <property type="entry name" value="Histidine-containing phosphotransfer domain, HPT domain"/>
    <property type="match status" value="1"/>
</dbReference>
<gene>
    <name evidence="23" type="ordered locus">Hoch_1794</name>
</gene>